<accession>A0A917FTC6</accession>
<dbReference type="Pfam" id="PF13343">
    <property type="entry name" value="SBP_bac_6"/>
    <property type="match status" value="1"/>
</dbReference>
<reference evidence="5" key="2">
    <citation type="submission" date="2020-09" db="EMBL/GenBank/DDBJ databases">
        <authorList>
            <person name="Sun Q."/>
            <person name="Zhou Y."/>
        </authorList>
    </citation>
    <scope>NUCLEOTIDE SEQUENCE</scope>
    <source>
        <strain evidence="5">CGMCC 1.16134</strain>
    </source>
</reference>
<dbReference type="PANTHER" id="PTHR30006:SF2">
    <property type="entry name" value="ABC TRANSPORTER SUBSTRATE-BINDING PROTEIN"/>
    <property type="match status" value="1"/>
</dbReference>
<feature type="binding site" evidence="2">
    <location>
        <position position="258"/>
    </location>
    <ligand>
        <name>Fe cation</name>
        <dbReference type="ChEBI" id="CHEBI:24875"/>
    </ligand>
</feature>
<dbReference type="GO" id="GO:0030975">
    <property type="term" value="F:thiamine binding"/>
    <property type="evidence" value="ECO:0007669"/>
    <property type="project" value="TreeGrafter"/>
</dbReference>
<name>A0A917FTC6_9BACL</name>
<dbReference type="Gene3D" id="3.40.190.10">
    <property type="entry name" value="Periplasmic binding protein-like II"/>
    <property type="match status" value="2"/>
</dbReference>
<dbReference type="PANTHER" id="PTHR30006">
    <property type="entry name" value="THIAMINE-BINDING PERIPLASMIC PROTEIN-RELATED"/>
    <property type="match status" value="1"/>
</dbReference>
<keyword evidence="2" id="KW-0408">Iron</keyword>
<gene>
    <name evidence="5" type="ORF">GCM10010912_59120</name>
</gene>
<keyword evidence="2" id="KW-0479">Metal-binding</keyword>
<dbReference type="EMBL" id="BMKR01000041">
    <property type="protein sequence ID" value="GGG06653.1"/>
    <property type="molecule type" value="Genomic_DNA"/>
</dbReference>
<evidence type="ECO:0000256" key="1">
    <source>
        <dbReference type="ARBA" id="ARBA00022729"/>
    </source>
</evidence>
<evidence type="ECO:0000256" key="4">
    <source>
        <dbReference type="SAM" id="SignalP"/>
    </source>
</evidence>
<dbReference type="Proteomes" id="UP000637643">
    <property type="component" value="Unassembled WGS sequence"/>
</dbReference>
<dbReference type="GO" id="GO:0015888">
    <property type="term" value="P:thiamine transport"/>
    <property type="evidence" value="ECO:0007669"/>
    <property type="project" value="TreeGrafter"/>
</dbReference>
<dbReference type="AlphaFoldDB" id="A0A917FTC6"/>
<protein>
    <submittedName>
        <fullName evidence="5">ABC transporter substrate-binding protein</fullName>
    </submittedName>
</protein>
<dbReference type="GO" id="GO:0046872">
    <property type="term" value="F:metal ion binding"/>
    <property type="evidence" value="ECO:0007669"/>
    <property type="project" value="UniProtKB-KW"/>
</dbReference>
<dbReference type="SUPFAM" id="SSF53850">
    <property type="entry name" value="Periplasmic binding protein-like II"/>
    <property type="match status" value="1"/>
</dbReference>
<dbReference type="CDD" id="cd13547">
    <property type="entry name" value="PBP2_Fbp_like_2"/>
    <property type="match status" value="1"/>
</dbReference>
<evidence type="ECO:0000256" key="2">
    <source>
        <dbReference type="PIRSR" id="PIRSR002825-1"/>
    </source>
</evidence>
<feature type="chain" id="PRO_5036779297" evidence="4">
    <location>
        <begin position="30"/>
        <end position="363"/>
    </location>
</feature>
<keyword evidence="1 4" id="KW-0732">Signal</keyword>
<reference evidence="5" key="1">
    <citation type="journal article" date="2014" name="Int. J. Syst. Evol. Microbiol.">
        <title>Complete genome sequence of Corynebacterium casei LMG S-19264T (=DSM 44701T), isolated from a smear-ripened cheese.</title>
        <authorList>
            <consortium name="US DOE Joint Genome Institute (JGI-PGF)"/>
            <person name="Walter F."/>
            <person name="Albersmeier A."/>
            <person name="Kalinowski J."/>
            <person name="Ruckert C."/>
        </authorList>
    </citation>
    <scope>NUCLEOTIDE SEQUENCE</scope>
    <source>
        <strain evidence="5">CGMCC 1.16134</strain>
    </source>
</reference>
<dbReference type="GO" id="GO:0030288">
    <property type="term" value="C:outer membrane-bounded periplasmic space"/>
    <property type="evidence" value="ECO:0007669"/>
    <property type="project" value="TreeGrafter"/>
</dbReference>
<evidence type="ECO:0000256" key="3">
    <source>
        <dbReference type="SAM" id="MobiDB-lite"/>
    </source>
</evidence>
<evidence type="ECO:0000313" key="5">
    <source>
        <dbReference type="EMBL" id="GGG06653.1"/>
    </source>
</evidence>
<feature type="signal peptide" evidence="4">
    <location>
        <begin position="1"/>
        <end position="29"/>
    </location>
</feature>
<feature type="region of interest" description="Disordered" evidence="3">
    <location>
        <begin position="32"/>
        <end position="55"/>
    </location>
</feature>
<sequence length="363" mass="38224">MTSTQNKKRLGSILLTTILGLTLAGCGSANTPAAGKDGEATGNTGNSAAKAETSAPVEKTLSGKLVVYSAGPEGLANKIKEGFEAKTGVTVEMFQGTTGKILARMEAEQSNPVVDVVVLASLPSMQGMKNDGLLLPYKEAVHADKLVSEWSDADGSYFSYSASALGIVYNTKKVTTPPTSWADLGKPEWKGLVNIPDPSLSGSALDFMTGYLSAKGEGGWDLFKQYKANEVAMAGANQEALDPVITGAKSVVAAGVDYMAYNAKAAGEPLDIVYPAEGTVISPRPAAIIKTSPNVDNAKAFIDYLLSDEAQGLVAKAYLLPGRTDVTPEGRASLDEITTFDVKWDWMNEHGDEVSTTFTTMFK</sequence>
<evidence type="ECO:0000313" key="6">
    <source>
        <dbReference type="Proteomes" id="UP000637643"/>
    </source>
</evidence>
<dbReference type="PROSITE" id="PS51257">
    <property type="entry name" value="PROKAR_LIPOPROTEIN"/>
    <property type="match status" value="1"/>
</dbReference>
<dbReference type="GO" id="GO:0030976">
    <property type="term" value="F:thiamine pyrophosphate binding"/>
    <property type="evidence" value="ECO:0007669"/>
    <property type="project" value="TreeGrafter"/>
</dbReference>
<organism evidence="5 6">
    <name type="scientific">Paenibacillus albidus</name>
    <dbReference type="NCBI Taxonomy" id="2041023"/>
    <lineage>
        <taxon>Bacteria</taxon>
        <taxon>Bacillati</taxon>
        <taxon>Bacillota</taxon>
        <taxon>Bacilli</taxon>
        <taxon>Bacillales</taxon>
        <taxon>Paenibacillaceae</taxon>
        <taxon>Paenibacillus</taxon>
    </lineage>
</organism>
<proteinExistence type="predicted"/>
<comment type="caution">
    <text evidence="5">The sequence shown here is derived from an EMBL/GenBank/DDBJ whole genome shotgun (WGS) entry which is preliminary data.</text>
</comment>
<keyword evidence="6" id="KW-1185">Reference proteome</keyword>
<dbReference type="PIRSF" id="PIRSF002825">
    <property type="entry name" value="CfbpA"/>
    <property type="match status" value="1"/>
</dbReference>
<dbReference type="RefSeq" id="WP_189031221.1">
    <property type="nucleotide sequence ID" value="NZ_BMKR01000041.1"/>
</dbReference>
<dbReference type="InterPro" id="IPR026045">
    <property type="entry name" value="Ferric-bd"/>
</dbReference>